<comment type="caution">
    <text evidence="1">The sequence shown here is derived from an EMBL/GenBank/DDBJ whole genome shotgun (WGS) entry which is preliminary data.</text>
</comment>
<dbReference type="OrthoDB" id="5422231at2"/>
<evidence type="ECO:0000313" key="2">
    <source>
        <dbReference type="Proteomes" id="UP000444960"/>
    </source>
</evidence>
<evidence type="ECO:0000313" key="1">
    <source>
        <dbReference type="EMBL" id="GEE02650.1"/>
    </source>
</evidence>
<sequence>MKAKTMNTVLVSEFPQLTTLCWQFAPDARLTWDEALSVYERNWRYVEQEKLTADEAAFIQELVDTCGNGVFLV</sequence>
<name>A0A7I9VCB5_9ACTN</name>
<gene>
    <name evidence="1" type="ORF">nbrc107696_30960</name>
</gene>
<organism evidence="1 2">
    <name type="scientific">Gordonia spumicola</name>
    <dbReference type="NCBI Taxonomy" id="589161"/>
    <lineage>
        <taxon>Bacteria</taxon>
        <taxon>Bacillati</taxon>
        <taxon>Actinomycetota</taxon>
        <taxon>Actinomycetes</taxon>
        <taxon>Mycobacteriales</taxon>
        <taxon>Gordoniaceae</taxon>
        <taxon>Gordonia</taxon>
    </lineage>
</organism>
<reference evidence="2" key="1">
    <citation type="submission" date="2019-06" db="EMBL/GenBank/DDBJ databases">
        <title>Gordonia isolated from sludge of a wastewater treatment plant.</title>
        <authorList>
            <person name="Tamura T."/>
            <person name="Aoyama K."/>
            <person name="Kang Y."/>
            <person name="Saito S."/>
            <person name="Akiyama N."/>
            <person name="Yazawa K."/>
            <person name="Gonoi T."/>
            <person name="Mikami Y."/>
        </authorList>
    </citation>
    <scope>NUCLEOTIDE SEQUENCE [LARGE SCALE GENOMIC DNA]</scope>
    <source>
        <strain evidence="2">NBRC 107696</strain>
    </source>
</reference>
<keyword evidence="2" id="KW-1185">Reference proteome</keyword>
<proteinExistence type="predicted"/>
<dbReference type="RefSeq" id="WP_161896303.1">
    <property type="nucleotide sequence ID" value="NZ_BJOV01000005.1"/>
</dbReference>
<dbReference type="Proteomes" id="UP000444960">
    <property type="component" value="Unassembled WGS sequence"/>
</dbReference>
<dbReference type="EMBL" id="BJOV01000005">
    <property type="protein sequence ID" value="GEE02650.1"/>
    <property type="molecule type" value="Genomic_DNA"/>
</dbReference>
<dbReference type="AlphaFoldDB" id="A0A7I9VCB5"/>
<protein>
    <submittedName>
        <fullName evidence="1">Uncharacterized protein</fullName>
    </submittedName>
</protein>
<accession>A0A7I9VCB5</accession>